<evidence type="ECO:0000313" key="4">
    <source>
        <dbReference type="Proteomes" id="UP001299546"/>
    </source>
</evidence>
<dbReference type="EMBL" id="JAJCIS010000008">
    <property type="protein sequence ID" value="MCB7388088.1"/>
    <property type="molecule type" value="Genomic_DNA"/>
</dbReference>
<sequence>MESKTYYATTTKRFILRTKHQDWLVETQIFYNEILAFYYNLYLKMSDFHEEGGQRVMRELEKLTIVGRDKQEVLYPLPWCKVPLYFRRAAINAAIAAGKSYLSRDEQQQRTQTFTKSVTFYKGMYRNLNEKSVELKVWSGEMWTWLHCRISGNVFSKGEEQLSPSVVLKEKQAELHVPVKSVVSDGRKAKLRIQDQEKIAAVQFINRDRLAIIAILDAKGNQCAVHFLKGGTVYERQCQKILTAIEKSEKATGYEESHHSNKKYWMKLKHLNEYYSHKFSKDIVEYCNEQQAGILVLPLYSKTYTKYVMNAVGNWSVLHLSGQIREKLKYKAWKSGIIVLETEAAGISSKCAVCGQKIQKNGTEYICKEGHRGSRYLNSAVNLGRKCLKSFEKQAV</sequence>
<evidence type="ECO:0000313" key="3">
    <source>
        <dbReference type="EMBL" id="MCB7388088.1"/>
    </source>
</evidence>
<organism evidence="3 4">
    <name type="scientific">Bariatricus massiliensis</name>
    <dbReference type="NCBI Taxonomy" id="1745713"/>
    <lineage>
        <taxon>Bacteria</taxon>
        <taxon>Bacillati</taxon>
        <taxon>Bacillota</taxon>
        <taxon>Clostridia</taxon>
        <taxon>Lachnospirales</taxon>
        <taxon>Lachnospiraceae</taxon>
        <taxon>Bariatricus</taxon>
    </lineage>
</organism>
<dbReference type="Proteomes" id="UP001299546">
    <property type="component" value="Unassembled WGS sequence"/>
</dbReference>
<keyword evidence="4" id="KW-1185">Reference proteome</keyword>
<feature type="domain" description="Cas12f1-like TNB" evidence="2">
    <location>
        <begin position="322"/>
        <end position="383"/>
    </location>
</feature>
<evidence type="ECO:0000259" key="2">
    <source>
        <dbReference type="Pfam" id="PF07282"/>
    </source>
</evidence>
<dbReference type="RefSeq" id="WP_227183637.1">
    <property type="nucleotide sequence ID" value="NZ_JAJCIQ010000004.1"/>
</dbReference>
<name>A0ABS8DI17_9FIRM</name>
<dbReference type="Pfam" id="PF07282">
    <property type="entry name" value="Cas12f1-like_TNB"/>
    <property type="match status" value="1"/>
</dbReference>
<dbReference type="InterPro" id="IPR010095">
    <property type="entry name" value="Cas12f1-like_TNB"/>
</dbReference>
<gene>
    <name evidence="3" type="ORF">LIZ65_12405</name>
</gene>
<evidence type="ECO:0000256" key="1">
    <source>
        <dbReference type="ARBA" id="ARBA00023125"/>
    </source>
</evidence>
<reference evidence="3 4" key="1">
    <citation type="submission" date="2021-10" db="EMBL/GenBank/DDBJ databases">
        <title>Collection of gut derived symbiotic bacterial strains cultured from healthy donors.</title>
        <authorList>
            <person name="Lin H."/>
            <person name="Littmann E."/>
            <person name="Kohout C."/>
            <person name="Pamer E.G."/>
        </authorList>
    </citation>
    <scope>NUCLEOTIDE SEQUENCE [LARGE SCALE GENOMIC DNA]</scope>
    <source>
        <strain evidence="3 4">DFI.1.165</strain>
    </source>
</reference>
<proteinExistence type="predicted"/>
<keyword evidence="1" id="KW-0238">DNA-binding</keyword>
<protein>
    <submittedName>
        <fullName evidence="3">Transposase</fullName>
    </submittedName>
</protein>
<accession>A0ABS8DI17</accession>
<comment type="caution">
    <text evidence="3">The sequence shown here is derived from an EMBL/GenBank/DDBJ whole genome shotgun (WGS) entry which is preliminary data.</text>
</comment>